<evidence type="ECO:0000256" key="1">
    <source>
        <dbReference type="ARBA" id="ARBA00000085"/>
    </source>
</evidence>
<dbReference type="Pfam" id="PF02518">
    <property type="entry name" value="HATPase_c"/>
    <property type="match status" value="1"/>
</dbReference>
<dbReference type="InterPro" id="IPR001789">
    <property type="entry name" value="Sig_transdc_resp-reg_receiver"/>
</dbReference>
<evidence type="ECO:0000256" key="8">
    <source>
        <dbReference type="ARBA" id="ARBA00022741"/>
    </source>
</evidence>
<dbReference type="InterPro" id="IPR000700">
    <property type="entry name" value="PAS-assoc_C"/>
</dbReference>
<evidence type="ECO:0000256" key="3">
    <source>
        <dbReference type="ARBA" id="ARBA00012438"/>
    </source>
</evidence>
<dbReference type="RefSeq" id="WP_309309327.1">
    <property type="nucleotide sequence ID" value="NZ_CP133594.1"/>
</dbReference>
<accession>A0AA51UHD8</accession>
<dbReference type="CDD" id="cd00130">
    <property type="entry name" value="PAS"/>
    <property type="match status" value="4"/>
</dbReference>
<dbReference type="Pfam" id="PF13426">
    <property type="entry name" value="PAS_9"/>
    <property type="match status" value="1"/>
</dbReference>
<comment type="catalytic activity">
    <reaction evidence="1">
        <text>ATP + protein L-histidine = ADP + protein N-phospho-L-histidine.</text>
        <dbReference type="EC" id="2.7.13.3"/>
    </reaction>
</comment>
<reference evidence="21" key="1">
    <citation type="submission" date="2023-08" db="EMBL/GenBank/DDBJ databases">
        <title>Methanolobus mangrovi sp. nov. and Methanolobus sediminis sp. nov, two novel methylotrophic methanogens isolated from mangrove sediments in China.</title>
        <authorList>
            <person name="Zhou J."/>
        </authorList>
    </citation>
    <scope>NUCLEOTIDE SEQUENCE</scope>
    <source>
        <strain evidence="21">FTZ2</strain>
    </source>
</reference>
<dbReference type="PROSITE" id="PS50113">
    <property type="entry name" value="PAC"/>
    <property type="match status" value="5"/>
</dbReference>
<dbReference type="GO" id="GO:0000155">
    <property type="term" value="F:phosphorelay sensor kinase activity"/>
    <property type="evidence" value="ECO:0007669"/>
    <property type="project" value="InterPro"/>
</dbReference>
<dbReference type="Pfam" id="PF00989">
    <property type="entry name" value="PAS"/>
    <property type="match status" value="2"/>
</dbReference>
<evidence type="ECO:0000256" key="9">
    <source>
        <dbReference type="ARBA" id="ARBA00022777"/>
    </source>
</evidence>
<dbReference type="Gene3D" id="1.20.120.160">
    <property type="entry name" value="HPT domain"/>
    <property type="match status" value="1"/>
</dbReference>
<dbReference type="SMART" id="SM00387">
    <property type="entry name" value="HATPase_c"/>
    <property type="match status" value="1"/>
</dbReference>
<feature type="domain" description="PAC" evidence="19">
    <location>
        <begin position="88"/>
        <end position="140"/>
    </location>
</feature>
<evidence type="ECO:0000259" key="17">
    <source>
        <dbReference type="PROSITE" id="PS50110"/>
    </source>
</evidence>
<keyword evidence="22" id="KW-1185">Reference proteome</keyword>
<dbReference type="GO" id="GO:0005886">
    <property type="term" value="C:plasma membrane"/>
    <property type="evidence" value="ECO:0007669"/>
    <property type="project" value="UniProtKB-SubCell"/>
</dbReference>
<dbReference type="Pfam" id="PF08448">
    <property type="entry name" value="PAS_4"/>
    <property type="match status" value="1"/>
</dbReference>
<dbReference type="InterPro" id="IPR035965">
    <property type="entry name" value="PAS-like_dom_sf"/>
</dbReference>
<evidence type="ECO:0000313" key="22">
    <source>
        <dbReference type="Proteomes" id="UP001183006"/>
    </source>
</evidence>
<dbReference type="Pfam" id="PF01627">
    <property type="entry name" value="Hpt"/>
    <property type="match status" value="1"/>
</dbReference>
<dbReference type="Pfam" id="PF08447">
    <property type="entry name" value="PAS_3"/>
    <property type="match status" value="1"/>
</dbReference>
<feature type="domain" description="PAC" evidence="19">
    <location>
        <begin position="477"/>
        <end position="527"/>
    </location>
</feature>
<dbReference type="PROSITE" id="PS50894">
    <property type="entry name" value="HPT"/>
    <property type="match status" value="1"/>
</dbReference>
<feature type="domain" description="Histidine kinase" evidence="16">
    <location>
        <begin position="677"/>
        <end position="898"/>
    </location>
</feature>
<dbReference type="InterPro" id="IPR036641">
    <property type="entry name" value="HPT_dom_sf"/>
</dbReference>
<dbReference type="InterPro" id="IPR000014">
    <property type="entry name" value="PAS"/>
</dbReference>
<dbReference type="PROSITE" id="PS50109">
    <property type="entry name" value="HIS_KIN"/>
    <property type="match status" value="1"/>
</dbReference>
<feature type="domain" description="HPt" evidence="20">
    <location>
        <begin position="1221"/>
        <end position="1314"/>
    </location>
</feature>
<dbReference type="SUPFAM" id="SSF55785">
    <property type="entry name" value="PYP-like sensor domain (PAS domain)"/>
    <property type="match status" value="5"/>
</dbReference>
<dbReference type="PRINTS" id="PR00344">
    <property type="entry name" value="BCTRLSENSOR"/>
</dbReference>
<feature type="domain" description="PAC" evidence="19">
    <location>
        <begin position="342"/>
        <end position="398"/>
    </location>
</feature>
<dbReference type="EC" id="2.7.13.3" evidence="3"/>
<evidence type="ECO:0000256" key="13">
    <source>
        <dbReference type="ARBA" id="ARBA00023136"/>
    </source>
</evidence>
<keyword evidence="6" id="KW-0808">Transferase</keyword>
<protein>
    <recommendedName>
        <fullName evidence="3">histidine kinase</fullName>
        <ecNumber evidence="3">2.7.13.3</ecNumber>
    </recommendedName>
</protein>
<feature type="modified residue" description="4-aspartylphosphate" evidence="15">
    <location>
        <position position="970"/>
    </location>
</feature>
<evidence type="ECO:0000256" key="12">
    <source>
        <dbReference type="ARBA" id="ARBA00023012"/>
    </source>
</evidence>
<dbReference type="SMART" id="SM00086">
    <property type="entry name" value="PAC"/>
    <property type="match status" value="4"/>
</dbReference>
<keyword evidence="4" id="KW-1003">Cell membrane</keyword>
<dbReference type="InterPro" id="IPR001610">
    <property type="entry name" value="PAC"/>
</dbReference>
<evidence type="ECO:0000259" key="18">
    <source>
        <dbReference type="PROSITE" id="PS50112"/>
    </source>
</evidence>
<keyword evidence="8" id="KW-0547">Nucleotide-binding</keyword>
<dbReference type="SMART" id="SM00073">
    <property type="entry name" value="HPT"/>
    <property type="match status" value="1"/>
</dbReference>
<dbReference type="PANTHER" id="PTHR45339">
    <property type="entry name" value="HYBRID SIGNAL TRANSDUCTION HISTIDINE KINASE J"/>
    <property type="match status" value="1"/>
</dbReference>
<dbReference type="NCBIfam" id="TIGR00229">
    <property type="entry name" value="sensory_box"/>
    <property type="match status" value="4"/>
</dbReference>
<dbReference type="SMART" id="SM00448">
    <property type="entry name" value="REC"/>
    <property type="match status" value="2"/>
</dbReference>
<dbReference type="PROSITE" id="PS50110">
    <property type="entry name" value="RESPONSE_REGULATORY"/>
    <property type="match status" value="2"/>
</dbReference>
<dbReference type="InterPro" id="IPR013767">
    <property type="entry name" value="PAS_fold"/>
</dbReference>
<dbReference type="InterPro" id="IPR011006">
    <property type="entry name" value="CheY-like_superfamily"/>
</dbReference>
<dbReference type="PANTHER" id="PTHR45339:SF1">
    <property type="entry name" value="HYBRID SIGNAL TRANSDUCTION HISTIDINE KINASE J"/>
    <property type="match status" value="1"/>
</dbReference>
<evidence type="ECO:0000256" key="11">
    <source>
        <dbReference type="ARBA" id="ARBA00022989"/>
    </source>
</evidence>
<dbReference type="SMART" id="SM00091">
    <property type="entry name" value="PAS"/>
    <property type="match status" value="4"/>
</dbReference>
<evidence type="ECO:0000256" key="5">
    <source>
        <dbReference type="ARBA" id="ARBA00022553"/>
    </source>
</evidence>
<proteinExistence type="predicted"/>
<feature type="domain" description="PAS" evidence="18">
    <location>
        <begin position="399"/>
        <end position="470"/>
    </location>
</feature>
<feature type="modified residue" description="4-aspartylphosphate" evidence="15">
    <location>
        <position position="1113"/>
    </location>
</feature>
<feature type="domain" description="PAS" evidence="18">
    <location>
        <begin position="528"/>
        <end position="601"/>
    </location>
</feature>
<dbReference type="KEGG" id="mmav:RE476_05105"/>
<dbReference type="EMBL" id="CP133594">
    <property type="protein sequence ID" value="WMW23211.1"/>
    <property type="molecule type" value="Genomic_DNA"/>
</dbReference>
<keyword evidence="11" id="KW-1133">Transmembrane helix</keyword>
<dbReference type="Gene3D" id="3.30.450.20">
    <property type="entry name" value="PAS domain"/>
    <property type="match status" value="5"/>
</dbReference>
<dbReference type="SUPFAM" id="SSF47226">
    <property type="entry name" value="Histidine-containing phosphotransfer domain, HPT domain"/>
    <property type="match status" value="1"/>
</dbReference>
<dbReference type="InterPro" id="IPR013656">
    <property type="entry name" value="PAS_4"/>
</dbReference>
<dbReference type="InterPro" id="IPR005467">
    <property type="entry name" value="His_kinase_dom"/>
</dbReference>
<dbReference type="CDD" id="cd16922">
    <property type="entry name" value="HATPase_EvgS-ArcB-TorS-like"/>
    <property type="match status" value="1"/>
</dbReference>
<feature type="domain" description="Response regulatory" evidence="17">
    <location>
        <begin position="916"/>
        <end position="1037"/>
    </location>
</feature>
<evidence type="ECO:0000256" key="15">
    <source>
        <dbReference type="PROSITE-ProRule" id="PRU00169"/>
    </source>
</evidence>
<feature type="domain" description="PAC" evidence="19">
    <location>
        <begin position="212"/>
        <end position="262"/>
    </location>
</feature>
<feature type="modified residue" description="Phosphohistidine" evidence="14">
    <location>
        <position position="1260"/>
    </location>
</feature>
<dbReference type="GO" id="GO:0006355">
    <property type="term" value="P:regulation of DNA-templated transcription"/>
    <property type="evidence" value="ECO:0007669"/>
    <property type="project" value="InterPro"/>
</dbReference>
<dbReference type="Pfam" id="PF00512">
    <property type="entry name" value="HisKA"/>
    <property type="match status" value="1"/>
</dbReference>
<dbReference type="Gene3D" id="1.10.287.130">
    <property type="match status" value="1"/>
</dbReference>
<feature type="domain" description="PAS" evidence="18">
    <location>
        <begin position="13"/>
        <end position="87"/>
    </location>
</feature>
<dbReference type="CDD" id="cd00088">
    <property type="entry name" value="HPT"/>
    <property type="match status" value="1"/>
</dbReference>
<evidence type="ECO:0000313" key="21">
    <source>
        <dbReference type="EMBL" id="WMW23211.1"/>
    </source>
</evidence>
<dbReference type="Gene3D" id="3.30.565.10">
    <property type="entry name" value="Histidine kinase-like ATPase, C-terminal domain"/>
    <property type="match status" value="1"/>
</dbReference>
<dbReference type="SUPFAM" id="SSF55874">
    <property type="entry name" value="ATPase domain of HSP90 chaperone/DNA topoisomerase II/histidine kinase"/>
    <property type="match status" value="1"/>
</dbReference>
<keyword evidence="5 15" id="KW-0597">Phosphoprotein</keyword>
<dbReference type="FunFam" id="3.30.565.10:FF:000010">
    <property type="entry name" value="Sensor histidine kinase RcsC"/>
    <property type="match status" value="1"/>
</dbReference>
<dbReference type="Gene3D" id="3.40.50.2300">
    <property type="match status" value="2"/>
</dbReference>
<feature type="domain" description="Response regulatory" evidence="17">
    <location>
        <begin position="1064"/>
        <end position="1183"/>
    </location>
</feature>
<dbReference type="InterPro" id="IPR003661">
    <property type="entry name" value="HisK_dim/P_dom"/>
</dbReference>
<evidence type="ECO:0000259" key="20">
    <source>
        <dbReference type="PROSITE" id="PS50894"/>
    </source>
</evidence>
<dbReference type="InterPro" id="IPR036097">
    <property type="entry name" value="HisK_dim/P_sf"/>
</dbReference>
<evidence type="ECO:0000256" key="7">
    <source>
        <dbReference type="ARBA" id="ARBA00022692"/>
    </source>
</evidence>
<dbReference type="InterPro" id="IPR008207">
    <property type="entry name" value="Sig_transdc_His_kin_Hpt_dom"/>
</dbReference>
<evidence type="ECO:0000256" key="14">
    <source>
        <dbReference type="PROSITE-ProRule" id="PRU00110"/>
    </source>
</evidence>
<dbReference type="Pfam" id="PF00072">
    <property type="entry name" value="Response_reg"/>
    <property type="match status" value="2"/>
</dbReference>
<feature type="domain" description="PAS" evidence="18">
    <location>
        <begin position="141"/>
        <end position="184"/>
    </location>
</feature>
<keyword evidence="7" id="KW-0812">Transmembrane</keyword>
<comment type="subcellular location">
    <subcellularLocation>
        <location evidence="2">Cell membrane</location>
        <topology evidence="2">Multi-pass membrane protein</topology>
    </subcellularLocation>
</comment>
<dbReference type="Proteomes" id="UP001183006">
    <property type="component" value="Chromosome"/>
</dbReference>
<evidence type="ECO:0000256" key="4">
    <source>
        <dbReference type="ARBA" id="ARBA00022475"/>
    </source>
</evidence>
<evidence type="ECO:0000259" key="19">
    <source>
        <dbReference type="PROSITE" id="PS50113"/>
    </source>
</evidence>
<dbReference type="InterPro" id="IPR013655">
    <property type="entry name" value="PAS_fold_3"/>
</dbReference>
<name>A0AA51UHD8_9EURY</name>
<dbReference type="CDD" id="cd00082">
    <property type="entry name" value="HisKA"/>
    <property type="match status" value="1"/>
</dbReference>
<evidence type="ECO:0000259" key="16">
    <source>
        <dbReference type="PROSITE" id="PS50109"/>
    </source>
</evidence>
<dbReference type="SUPFAM" id="SSF47384">
    <property type="entry name" value="Homodimeric domain of signal transducing histidine kinase"/>
    <property type="match status" value="1"/>
</dbReference>
<dbReference type="PROSITE" id="PS50112">
    <property type="entry name" value="PAS"/>
    <property type="match status" value="4"/>
</dbReference>
<gene>
    <name evidence="21" type="ORF">RE476_05105</name>
</gene>
<dbReference type="SMART" id="SM00388">
    <property type="entry name" value="HisKA"/>
    <property type="match status" value="1"/>
</dbReference>
<keyword evidence="10" id="KW-0067">ATP-binding</keyword>
<dbReference type="InterPro" id="IPR004358">
    <property type="entry name" value="Sig_transdc_His_kin-like_C"/>
</dbReference>
<evidence type="ECO:0000256" key="2">
    <source>
        <dbReference type="ARBA" id="ARBA00004651"/>
    </source>
</evidence>
<dbReference type="SUPFAM" id="SSF52172">
    <property type="entry name" value="CheY-like"/>
    <property type="match status" value="2"/>
</dbReference>
<dbReference type="GO" id="GO:0005524">
    <property type="term" value="F:ATP binding"/>
    <property type="evidence" value="ECO:0007669"/>
    <property type="project" value="UniProtKB-KW"/>
</dbReference>
<dbReference type="GeneID" id="84229496"/>
<dbReference type="CDD" id="cd17546">
    <property type="entry name" value="REC_hyHK_CKI1_RcsC-like"/>
    <property type="match status" value="1"/>
</dbReference>
<keyword evidence="13" id="KW-0472">Membrane</keyword>
<keyword evidence="12" id="KW-0902">Two-component regulatory system</keyword>
<keyword evidence="9" id="KW-0418">Kinase</keyword>
<dbReference type="InterPro" id="IPR036890">
    <property type="entry name" value="HATPase_C_sf"/>
</dbReference>
<dbReference type="InterPro" id="IPR003594">
    <property type="entry name" value="HATPase_dom"/>
</dbReference>
<feature type="domain" description="PAC" evidence="19">
    <location>
        <begin position="607"/>
        <end position="659"/>
    </location>
</feature>
<dbReference type="FunFam" id="1.10.287.130:FF:000002">
    <property type="entry name" value="Two-component osmosensing histidine kinase"/>
    <property type="match status" value="1"/>
</dbReference>
<sequence>MIENGIEGSTCSEKEYLNLILKSVDMVVWSATFPDLELLYISPSSELILGIDPQKFVKENKVLYQLVHPEDINIVQDATKQRELEGEISAEYRILKPDGSICWVRESSEIKYDTENIPVRIEGILSDISRSKKAEEKIAEETTRRRILVEQSNDGIVVVNGKGEVVEANQKYADTLGYSMDEMLQLHVWDWDDKWTPEELIEVIKNTGESGRTFETLHRRKDGTLIDVEVSSNGASLAGQKLVFCVCRDITDRKSAEETLKQAEQRYRKAYHILQGVIESPKDVVIFALDREYRYLSFNTNHRLTMGHIWGVNIEIGVSMLDYIKSAEDREKAKENFDRALAGESFTLIEEYGDSAIDRRWYANMYSPLNDDEGNVTGLTLILTDITESKRSEQALLAEEARIRAIAESAQDAIQMMDPQGDISFWNPAAERIFGYSVEEAIGQNLHLLLAPQRYHASQQEALTRFLKTGQGNAVGKTLELEALCKDGREISVELSLSVIELPDGWHSVGIMRDITDRKLIEQKLKESEERHRLLADNSTDVIWTMDIDGRFTYLSPSVQKLRGYTPEEVIKQKPEEFLTPASLQHYSEGLKLVAEIVQAGADFPPQRFELEQPCKDGSAVWTEATIGGMYNKQSEFIGILGVSRDITERKELENTLFIEKEKAQEATRAKSEFLANMSHEIRTPMNGVIGMTGLLLDTELSDEQRHYAETVRLSGESLLQLINDILDFSKIEAGKLELEMVDFDLHNMLDDFGSMISIKAHEKDLEFICAPAPGVPACVQGDPGRLQQVLTNLAGNAVKFTHEGEVVVQVTLESETDTEALLRFSVRDTGVGIPENKIHDLFDKFYQVDASTTRQYGGTGLGLAISKQLVEMMGGDIGVESEKGKGSEFWFRISLVKQPEGRRKKVYSAEIMDSYVLVVDDNATNREILNKRISSWGAKVDEAVDGPTALQALYRAHEDGEQYHVVILDMHMPGMDGESVARFIKSDAKLKSVPLVMLSSLGQRSNLQNMGERHFAAYLTKPVRHQELLDVLSGILNMEKQKSKVNTRVNTPSSSSQNHKNLRLLLAEDNIVNQKVAQGMIQKLGYHVDTVANGIEAIKALEMLPYDLVLMDVQMPDMDGLEATRLVRDSQSAVLDHEIPIVAMTAYAMKGDKERCLEAGMNDYIAKPVSLQSLMQLLEKWQSMLEHEIMWSGMSAEGTKDPTDLLVFDRPALLERVMNDEDLSRRLIAIFLEDMPKHVIALKDDIGKREFENVNAYAHKIKGASANIGGVALSAVASQMEVAGNKNQVDKMDIILPELEKQYDLLVEELKNV</sequence>
<evidence type="ECO:0000256" key="6">
    <source>
        <dbReference type="ARBA" id="ARBA00022679"/>
    </source>
</evidence>
<evidence type="ECO:0000256" key="10">
    <source>
        <dbReference type="ARBA" id="ARBA00022840"/>
    </source>
</evidence>
<organism evidence="21 22">
    <name type="scientific">Methanolobus mangrovi</name>
    <dbReference type="NCBI Taxonomy" id="3072977"/>
    <lineage>
        <taxon>Archaea</taxon>
        <taxon>Methanobacteriati</taxon>
        <taxon>Methanobacteriota</taxon>
        <taxon>Stenosarchaea group</taxon>
        <taxon>Methanomicrobia</taxon>
        <taxon>Methanosarcinales</taxon>
        <taxon>Methanosarcinaceae</taxon>
        <taxon>Methanolobus</taxon>
    </lineage>
</organism>